<name>A0AB37XDR3_9ACTN</name>
<dbReference type="EMBL" id="PKLK01000014">
    <property type="protein sequence ID" value="RZE40589.1"/>
    <property type="molecule type" value="Genomic_DNA"/>
</dbReference>
<gene>
    <name evidence="1" type="ORF">C0Q91_12315</name>
</gene>
<accession>A0AB37XDR3</accession>
<protein>
    <submittedName>
        <fullName evidence="1">Uncharacterized protein</fullName>
    </submittedName>
</protein>
<proteinExistence type="predicted"/>
<evidence type="ECO:0000313" key="1">
    <source>
        <dbReference type="EMBL" id="RZE40589.1"/>
    </source>
</evidence>
<organism evidence="1 2">
    <name type="scientific">Streptomyces albidoflavus</name>
    <dbReference type="NCBI Taxonomy" id="1886"/>
    <lineage>
        <taxon>Bacteria</taxon>
        <taxon>Bacillati</taxon>
        <taxon>Actinomycetota</taxon>
        <taxon>Actinomycetes</taxon>
        <taxon>Kitasatosporales</taxon>
        <taxon>Streptomycetaceae</taxon>
        <taxon>Streptomyces</taxon>
        <taxon>Streptomyces albidoflavus group</taxon>
    </lineage>
</organism>
<reference evidence="1 2" key="1">
    <citation type="submission" date="2017-12" db="EMBL/GenBank/DDBJ databases">
        <title>Population genomics insights into the ecological differentiation and adaptive evolution in streptomycetes.</title>
        <authorList>
            <person name="Li Y."/>
            <person name="Huang Y."/>
        </authorList>
    </citation>
    <scope>NUCLEOTIDE SEQUENCE [LARGE SCALE GENOMIC DNA]</scope>
    <source>
        <strain evidence="1 2">FXJ.2339</strain>
    </source>
</reference>
<evidence type="ECO:0000313" key="2">
    <source>
        <dbReference type="Proteomes" id="UP000292095"/>
    </source>
</evidence>
<dbReference type="AlphaFoldDB" id="A0AB37XDR3"/>
<dbReference type="Proteomes" id="UP000292095">
    <property type="component" value="Unassembled WGS sequence"/>
</dbReference>
<comment type="caution">
    <text evidence="1">The sequence shown here is derived from an EMBL/GenBank/DDBJ whole genome shotgun (WGS) entry which is preliminary data.</text>
</comment>
<dbReference type="KEGG" id="salb:XNR_2279"/>
<sequence>MAARVSTPHLIGEPQVEGEFLPGTLDERLVDRLSRFLEGAEPVLFAPGTTSDPFSDSPATRVRVGVMTDGTWVWQLAWADYVQLHRVAPPRAFLEHAASLGFTAPEVGVGRALDIARAEGIPLPE</sequence>
<dbReference type="RefSeq" id="WP_003950068.1">
    <property type="nucleotide sequence ID" value="NC_020990.1"/>
</dbReference>